<feature type="active site" description="Proton acceptor" evidence="8">
    <location>
        <position position="110"/>
    </location>
</feature>
<dbReference type="PIRSF" id="PIRSF001587">
    <property type="entry name" value="FGAM_synthase_II"/>
    <property type="match status" value="1"/>
</dbReference>
<feature type="binding site" evidence="8">
    <location>
        <position position="616"/>
    </location>
    <ligand>
        <name>Mg(2+)</name>
        <dbReference type="ChEBI" id="CHEBI:18420"/>
        <label>1</label>
    </ligand>
</feature>
<feature type="binding site" evidence="8">
    <location>
        <position position="131"/>
    </location>
    <ligand>
        <name>substrate</name>
    </ligand>
</feature>
<dbReference type="Gene3D" id="3.90.650.10">
    <property type="entry name" value="PurM-like C-terminal domain"/>
    <property type="match status" value="2"/>
</dbReference>
<dbReference type="Gene3D" id="3.30.1330.10">
    <property type="entry name" value="PurM-like, N-terminal domain"/>
    <property type="match status" value="2"/>
</dbReference>
<feature type="active site" evidence="8">
    <location>
        <position position="58"/>
    </location>
</feature>
<feature type="binding site" evidence="8">
    <location>
        <position position="108"/>
    </location>
    <ligand>
        <name>Mg(2+)</name>
        <dbReference type="ChEBI" id="CHEBI:18420"/>
        <label>1</label>
    </ligand>
</feature>
<dbReference type="HAMAP" id="MF_00420">
    <property type="entry name" value="PurL_2"/>
    <property type="match status" value="1"/>
</dbReference>
<comment type="caution">
    <text evidence="8">Lacks conserved residue(s) required for the propagation of feature annotation.</text>
</comment>
<feature type="binding site" evidence="8">
    <location>
        <position position="106"/>
    </location>
    <ligand>
        <name>ATP</name>
        <dbReference type="ChEBI" id="CHEBI:30616"/>
    </ligand>
</feature>
<feature type="binding site" evidence="8">
    <location>
        <position position="61"/>
    </location>
    <ligand>
        <name>ATP</name>
        <dbReference type="ChEBI" id="CHEBI:30616"/>
    </ligand>
</feature>
<dbReference type="Pfam" id="PF00586">
    <property type="entry name" value="AIRS"/>
    <property type="match status" value="2"/>
</dbReference>
<dbReference type="EMBL" id="JACHDZ010000009">
    <property type="protein sequence ID" value="MBB5346102.1"/>
    <property type="molecule type" value="Genomic_DNA"/>
</dbReference>
<dbReference type="GO" id="GO:0005524">
    <property type="term" value="F:ATP binding"/>
    <property type="evidence" value="ECO:0007669"/>
    <property type="project" value="UniProtKB-UniRule"/>
</dbReference>
<comment type="subcellular location">
    <subcellularLocation>
        <location evidence="8">Cytoplasm</location>
    </subcellularLocation>
</comment>
<comment type="subunit">
    <text evidence="8">Monomer. Part of the FGAM synthase complex composed of 1 PurL, 1 PurQ and 2 PurS subunits.</text>
</comment>
<dbReference type="NCBIfam" id="TIGR01736">
    <property type="entry name" value="FGAM_synth_II"/>
    <property type="match status" value="1"/>
</dbReference>
<gene>
    <name evidence="8" type="primary">purL</name>
    <name evidence="13" type="ORF">HDF10_004112</name>
</gene>
<keyword evidence="3 8" id="KW-0479">Metal-binding</keyword>
<evidence type="ECO:0000256" key="4">
    <source>
        <dbReference type="ARBA" id="ARBA00022741"/>
    </source>
</evidence>
<dbReference type="PANTHER" id="PTHR43555">
    <property type="entry name" value="PHOSPHORIBOSYLFORMYLGLYCINAMIDINE SYNTHASE SUBUNIT PURL"/>
    <property type="match status" value="1"/>
</dbReference>
<dbReference type="Proteomes" id="UP000569092">
    <property type="component" value="Unassembled WGS sequence"/>
</dbReference>
<accession>A0A7W8JB87</accession>
<comment type="function">
    <text evidence="8">Part of the phosphoribosylformylglycinamidine synthase complex involved in the purines biosynthetic pathway. Catalyzes the ATP-dependent conversion of formylglycinamide ribonucleotide (FGAR) and glutamine to yield formylglycinamidine ribonucleotide (FGAM) and glutamate. The FGAM synthase complex is composed of three subunits. PurQ produces an ammonia molecule by converting glutamine to glutamate. PurL transfers the ammonia molecule to FGAR to form FGAM in an ATP-dependent manner. PurS interacts with PurQ and PurL and is thought to assist in the transfer of the ammonia molecule from PurQ to PurL.</text>
</comment>
<dbReference type="CDD" id="cd02203">
    <property type="entry name" value="PurL_repeat1"/>
    <property type="match status" value="1"/>
</dbReference>
<dbReference type="GO" id="GO:0006189">
    <property type="term" value="P:'de novo' IMP biosynthetic process"/>
    <property type="evidence" value="ECO:0007669"/>
    <property type="project" value="UniProtKB-UniRule"/>
</dbReference>
<feature type="binding site" evidence="8">
    <location>
        <position position="291"/>
    </location>
    <ligand>
        <name>Mg(2+)</name>
        <dbReference type="ChEBI" id="CHEBI:18420"/>
        <label>2</label>
    </ligand>
</feature>
<protein>
    <recommendedName>
        <fullName evidence="8">Phosphoribosylformylglycinamidine synthase subunit PurL</fullName>
        <shortName evidence="8">FGAM synthase</shortName>
        <ecNumber evidence="8">6.3.5.3</ecNumber>
    </recommendedName>
    <alternativeName>
        <fullName evidence="8">Formylglycinamide ribonucleotide amidotransferase subunit II</fullName>
        <shortName evidence="8">FGAR amidotransferase II</shortName>
        <shortName evidence="8">FGAR-AT II</shortName>
    </alternativeName>
    <alternativeName>
        <fullName evidence="8">Glutamine amidotransferase PurL</fullName>
    </alternativeName>
    <alternativeName>
        <fullName evidence="8">Phosphoribosylformylglycinamidine synthase subunit II</fullName>
    </alternativeName>
</protein>
<feature type="domain" description="PurM-like C-terminal" evidence="11">
    <location>
        <begin position="653"/>
        <end position="805"/>
    </location>
</feature>
<feature type="binding site" evidence="8">
    <location>
        <begin position="335"/>
        <end position="337"/>
    </location>
    <ligand>
        <name>substrate</name>
    </ligand>
</feature>
<dbReference type="EC" id="6.3.5.3" evidence="8"/>
<sequence>MPNLQAQQDKAPSPATITPALLKQHSITPEEYTRIEAALGRTPSLTELGIFSVMWSEHCSYKSSRVHLRRLPTKGERKTGPGSVVQGPGENAGIIDVGDGWACAFKIESHNHPSYIEPYQGAATGVGGILRDIFTMNARPLAVMDSLRFGPLDEAEPDEALRRRNHQIATGVVHGVAGYGNCFGVPNVGGETRFEACYSGNPLLNAFALGLVRSDEIFYAKATGVGNPVIYVGAKTGRDGIHGATMASEEFTEGSEQKRPNVQMGDPFLEKLLLEACLEAMATGAVLGIQDMGAAGLTCSTCEMGARGDLGLTVELDLVPQRETAMSSYEIMLSESQERMLLVADKPRAQEVLDVFAKWGLDASIVGVVTEKPNMVITQHGELMADIPNRSLTDDAPLYHRPVGVWEAPVPLDPPAHVLEELKKPSDYTADLKKLLASANICDKRWVFEQYDSMVQTNTVQGPGGEAGVIRIKGTGKSAGAARHQGLLGKLADLVASSTPKGEATLATDSLDATNPVVSPDDSHAFTEAEKGDRGLAMALAGNGRWTYLDPKLGAMHAVAEAARKVACTGAMPVSATNCLNFGNPEKPEIMAQLSQAIDGIAAACIALGTPVTGGNVSLYNETRGEGIYPTPVLGIVGIIDDVTKAVPSAFRKAGDAILFLSAFQGEGRKIEQEFGSTEYAKTVMHELWGAPPLLDLTEEAALHKALAALAAKGLLVSATDISDGGSAVTLAKACFARELGLRVSMNVSETEPFALKERFFSEISSSVIVSADPERVEAIRTELAAHPKMWMAPLGEVTAGNFEVVINGKKVIDEPIAALKGSWTGALEEQLAAEVVTA</sequence>
<dbReference type="SUPFAM" id="SSF56042">
    <property type="entry name" value="PurM C-terminal domain-like"/>
    <property type="match status" value="2"/>
</dbReference>
<dbReference type="FunFam" id="3.30.1330.10:FF:000004">
    <property type="entry name" value="Phosphoribosylformylglycinamidine synthase subunit PurL"/>
    <property type="match status" value="1"/>
</dbReference>
<name>A0A7W8JB87_9BACT</name>
<dbReference type="NCBIfam" id="NF002290">
    <property type="entry name" value="PRK01213.1"/>
    <property type="match status" value="1"/>
</dbReference>
<dbReference type="InterPro" id="IPR010074">
    <property type="entry name" value="PRibForGlyAmidine_synth_PurL"/>
</dbReference>
<dbReference type="InterPro" id="IPR036676">
    <property type="entry name" value="PurM-like_C_sf"/>
</dbReference>
<evidence type="ECO:0000313" key="13">
    <source>
        <dbReference type="EMBL" id="MBB5346102.1"/>
    </source>
</evidence>
<feature type="binding site" evidence="8">
    <location>
        <position position="263"/>
    </location>
    <ligand>
        <name>substrate</name>
    </ligand>
</feature>
<keyword evidence="1 8" id="KW-0963">Cytoplasm</keyword>
<evidence type="ECO:0000256" key="8">
    <source>
        <dbReference type="HAMAP-Rule" id="MF_00420"/>
    </source>
</evidence>
<dbReference type="UniPathway" id="UPA00074">
    <property type="reaction ID" value="UER00128"/>
</dbReference>
<dbReference type="GO" id="GO:0005737">
    <property type="term" value="C:cytoplasm"/>
    <property type="evidence" value="ECO:0007669"/>
    <property type="project" value="UniProtKB-SubCell"/>
</dbReference>
<dbReference type="InterPro" id="IPR016188">
    <property type="entry name" value="PurM-like_N"/>
</dbReference>
<evidence type="ECO:0000259" key="11">
    <source>
        <dbReference type="Pfam" id="PF02769"/>
    </source>
</evidence>
<evidence type="ECO:0000256" key="6">
    <source>
        <dbReference type="ARBA" id="ARBA00022840"/>
    </source>
</evidence>
<evidence type="ECO:0000256" key="9">
    <source>
        <dbReference type="SAM" id="MobiDB-lite"/>
    </source>
</evidence>
<evidence type="ECO:0000259" key="12">
    <source>
        <dbReference type="Pfam" id="PF18072"/>
    </source>
</evidence>
<feature type="binding site" evidence="8">
    <location>
        <position position="578"/>
    </location>
    <ligand>
        <name>ATP</name>
        <dbReference type="ChEBI" id="CHEBI:30616"/>
    </ligand>
</feature>
<feature type="binding site" evidence="8">
    <location>
        <begin position="109"/>
        <end position="112"/>
    </location>
    <ligand>
        <name>substrate</name>
    </ligand>
</feature>
<comment type="caution">
    <text evidence="13">The sequence shown here is derived from an EMBL/GenBank/DDBJ whole genome shotgun (WGS) entry which is preliminary data.</text>
</comment>
<dbReference type="InterPro" id="IPR041609">
    <property type="entry name" value="PurL_linker"/>
</dbReference>
<evidence type="ECO:0000256" key="3">
    <source>
        <dbReference type="ARBA" id="ARBA00022723"/>
    </source>
</evidence>
<dbReference type="GO" id="GO:0004642">
    <property type="term" value="F:phosphoribosylformylglycinamidine synthase activity"/>
    <property type="evidence" value="ECO:0007669"/>
    <property type="project" value="UniProtKB-UniRule"/>
</dbReference>
<keyword evidence="5 8" id="KW-0658">Purine biosynthesis</keyword>
<organism evidence="13 14">
    <name type="scientific">Tunturiibacter lichenicola</name>
    <dbReference type="NCBI Taxonomy" id="2051959"/>
    <lineage>
        <taxon>Bacteria</taxon>
        <taxon>Pseudomonadati</taxon>
        <taxon>Acidobacteriota</taxon>
        <taxon>Terriglobia</taxon>
        <taxon>Terriglobales</taxon>
        <taxon>Acidobacteriaceae</taxon>
        <taxon>Tunturiibacter</taxon>
    </lineage>
</organism>
<evidence type="ECO:0000256" key="5">
    <source>
        <dbReference type="ARBA" id="ARBA00022755"/>
    </source>
</evidence>
<evidence type="ECO:0000313" key="14">
    <source>
        <dbReference type="Proteomes" id="UP000569092"/>
    </source>
</evidence>
<evidence type="ECO:0000256" key="7">
    <source>
        <dbReference type="ARBA" id="ARBA00022842"/>
    </source>
</evidence>
<feature type="compositionally biased region" description="Polar residues" evidence="9">
    <location>
        <begin position="1"/>
        <end position="10"/>
    </location>
</feature>
<feature type="domain" description="PurM-like N-terminal" evidence="10">
    <location>
        <begin position="531"/>
        <end position="640"/>
    </location>
</feature>
<feature type="binding site" evidence="8">
    <location>
        <position position="618"/>
    </location>
    <ligand>
        <name>substrate</name>
    </ligand>
</feature>
<dbReference type="PANTHER" id="PTHR43555:SF1">
    <property type="entry name" value="PHOSPHORIBOSYLFORMYLGLYCINAMIDINE SYNTHASE SUBUNIT PURL"/>
    <property type="match status" value="1"/>
</dbReference>
<feature type="binding site" evidence="8">
    <location>
        <position position="132"/>
    </location>
    <ligand>
        <name>Mg(2+)</name>
        <dbReference type="ChEBI" id="CHEBI:18420"/>
        <label>2</label>
    </ligand>
</feature>
<dbReference type="SUPFAM" id="SSF55326">
    <property type="entry name" value="PurM N-terminal domain-like"/>
    <property type="match status" value="2"/>
</dbReference>
<keyword evidence="6 8" id="KW-0067">ATP-binding</keyword>
<keyword evidence="4 8" id="KW-0547">Nucleotide-binding</keyword>
<feature type="binding site" evidence="8">
    <location>
        <position position="615"/>
    </location>
    <ligand>
        <name>ATP</name>
        <dbReference type="ChEBI" id="CHEBI:30616"/>
    </ligand>
</feature>
<dbReference type="InterPro" id="IPR010918">
    <property type="entry name" value="PurM-like_C_dom"/>
</dbReference>
<dbReference type="Pfam" id="PF02769">
    <property type="entry name" value="AIRS_C"/>
    <property type="match status" value="2"/>
</dbReference>
<dbReference type="CDD" id="cd02204">
    <property type="entry name" value="PurL_repeat2"/>
    <property type="match status" value="1"/>
</dbReference>
<dbReference type="Pfam" id="PF18072">
    <property type="entry name" value="FGAR-AT_linker"/>
    <property type="match status" value="1"/>
</dbReference>
<keyword evidence="2 8" id="KW-0436">Ligase</keyword>
<feature type="domain" description="PurM-like N-terminal" evidence="10">
    <location>
        <begin position="89"/>
        <end position="212"/>
    </location>
</feature>
<feature type="region of interest" description="Disordered" evidence="9">
    <location>
        <begin position="1"/>
        <end position="20"/>
    </location>
</feature>
<reference evidence="13 14" key="1">
    <citation type="submission" date="2020-08" db="EMBL/GenBank/DDBJ databases">
        <title>Genomic Encyclopedia of Type Strains, Phase IV (KMG-V): Genome sequencing to study the core and pangenomes of soil and plant-associated prokaryotes.</title>
        <authorList>
            <person name="Whitman W."/>
        </authorList>
    </citation>
    <scope>NUCLEOTIDE SEQUENCE [LARGE SCALE GENOMIC DNA]</scope>
    <source>
        <strain evidence="13 14">M8US30</strain>
    </source>
</reference>
<proteinExistence type="inferred from homology"/>
<dbReference type="GO" id="GO:0000287">
    <property type="term" value="F:magnesium ion binding"/>
    <property type="evidence" value="ECO:0007669"/>
    <property type="project" value="UniProtKB-UniRule"/>
</dbReference>
<feature type="domain" description="Phosphoribosylformylglycinamidine synthase linker" evidence="12">
    <location>
        <begin position="24"/>
        <end position="62"/>
    </location>
</feature>
<comment type="similarity">
    <text evidence="8">Belongs to the FGAMS family.</text>
</comment>
<evidence type="ECO:0000259" key="10">
    <source>
        <dbReference type="Pfam" id="PF00586"/>
    </source>
</evidence>
<comment type="catalytic activity">
    <reaction evidence="8">
        <text>N(2)-formyl-N(1)-(5-phospho-beta-D-ribosyl)glycinamide + L-glutamine + ATP + H2O = 2-formamido-N(1)-(5-O-phospho-beta-D-ribosyl)acetamidine + L-glutamate + ADP + phosphate + H(+)</text>
        <dbReference type="Rhea" id="RHEA:17129"/>
        <dbReference type="ChEBI" id="CHEBI:15377"/>
        <dbReference type="ChEBI" id="CHEBI:15378"/>
        <dbReference type="ChEBI" id="CHEBI:29985"/>
        <dbReference type="ChEBI" id="CHEBI:30616"/>
        <dbReference type="ChEBI" id="CHEBI:43474"/>
        <dbReference type="ChEBI" id="CHEBI:58359"/>
        <dbReference type="ChEBI" id="CHEBI:147286"/>
        <dbReference type="ChEBI" id="CHEBI:147287"/>
        <dbReference type="ChEBI" id="CHEBI:456216"/>
        <dbReference type="EC" id="6.3.5.3"/>
    </reaction>
</comment>
<comment type="pathway">
    <text evidence="8">Purine metabolism; IMP biosynthesis via de novo pathway; 5-amino-1-(5-phospho-D-ribosyl)imidazole from N(2)-formyl-N(1)-(5-phospho-D-ribosyl)glycinamide: step 1/2.</text>
</comment>
<dbReference type="InterPro" id="IPR036921">
    <property type="entry name" value="PurM-like_N_sf"/>
</dbReference>
<dbReference type="AlphaFoldDB" id="A0A7W8JB87"/>
<evidence type="ECO:0000256" key="1">
    <source>
        <dbReference type="ARBA" id="ARBA00022490"/>
    </source>
</evidence>
<evidence type="ECO:0000256" key="2">
    <source>
        <dbReference type="ARBA" id="ARBA00022598"/>
    </source>
</evidence>
<keyword evidence="7 8" id="KW-0460">Magnesium</keyword>
<feature type="domain" description="PurM-like C-terminal" evidence="11">
    <location>
        <begin position="225"/>
        <end position="377"/>
    </location>
</feature>